<evidence type="ECO:0000256" key="1">
    <source>
        <dbReference type="SAM" id="SignalP"/>
    </source>
</evidence>
<evidence type="ECO:0000313" key="3">
    <source>
        <dbReference type="EMBL" id="MDK2124738.1"/>
    </source>
</evidence>
<dbReference type="InterPro" id="IPR038175">
    <property type="entry name" value="CBM21_dom_sf"/>
</dbReference>
<comment type="caution">
    <text evidence="3">The sequence shown here is derived from an EMBL/GenBank/DDBJ whole genome shotgun (WGS) entry which is preliminary data.</text>
</comment>
<organism evidence="3 4">
    <name type="scientific">Parachitinimonas caeni</name>
    <dbReference type="NCBI Taxonomy" id="3031301"/>
    <lineage>
        <taxon>Bacteria</taxon>
        <taxon>Pseudomonadati</taxon>
        <taxon>Pseudomonadota</taxon>
        <taxon>Betaproteobacteria</taxon>
        <taxon>Neisseriales</taxon>
        <taxon>Chitinibacteraceae</taxon>
        <taxon>Parachitinimonas</taxon>
    </lineage>
</organism>
<proteinExistence type="predicted"/>
<dbReference type="PANTHER" id="PTHR12307">
    <property type="entry name" value="PROTEIN PHOSPHATASE 1 REGULATORY SUBUNIT"/>
    <property type="match status" value="1"/>
</dbReference>
<feature type="domain" description="CBM21" evidence="2">
    <location>
        <begin position="136"/>
        <end position="257"/>
    </location>
</feature>
<dbReference type="Gene3D" id="2.60.40.2440">
    <property type="entry name" value="Carbohydrate binding type-21 domain"/>
    <property type="match status" value="2"/>
</dbReference>
<dbReference type="Pfam" id="PF03370">
    <property type="entry name" value="CBM_21"/>
    <property type="match status" value="2"/>
</dbReference>
<dbReference type="PROSITE" id="PS51159">
    <property type="entry name" value="CBM21"/>
    <property type="match status" value="2"/>
</dbReference>
<gene>
    <name evidence="3" type="ORF">PZA18_11830</name>
</gene>
<dbReference type="PANTHER" id="PTHR12307:SF36">
    <property type="entry name" value="GLYCOGEN-BINDING SUBUNIT 76A"/>
    <property type="match status" value="1"/>
</dbReference>
<evidence type="ECO:0000259" key="2">
    <source>
        <dbReference type="PROSITE" id="PS51159"/>
    </source>
</evidence>
<dbReference type="EMBL" id="JARRAF010000012">
    <property type="protein sequence ID" value="MDK2124738.1"/>
    <property type="molecule type" value="Genomic_DNA"/>
</dbReference>
<keyword evidence="1" id="KW-0732">Signal</keyword>
<name>A0ABT7DXF2_9NEIS</name>
<dbReference type="InterPro" id="IPR005036">
    <property type="entry name" value="CBM21_dom"/>
</dbReference>
<keyword evidence="4" id="KW-1185">Reference proteome</keyword>
<evidence type="ECO:0000313" key="4">
    <source>
        <dbReference type="Proteomes" id="UP001172778"/>
    </source>
</evidence>
<sequence length="262" mass="30168">MKRMIRVLALAAWLSPLLAYSADEVKLIRANSSIGSKYGFTWQNTGFDVKVKDLGYEKSVSIRYRDADGSWRDSALSFSRKAEEGREIWTGNIGRYRSQDGQPLSPIDLEYAIRYTVNGTDYWDNNQGANYRMAANAGENLYGVEVYNNAYYPVNNYFYGNLLGGTVVLRNIAPHKEVQVHYSIDNWQTVKVAQAQYSQWYWMGQYAHVDNPSPTGFEIWSYYLDVGSANQVEYAIKYKVDGQTYWDNNFGRNYRTTLLRPS</sequence>
<feature type="chain" id="PRO_5046351593" evidence="1">
    <location>
        <begin position="22"/>
        <end position="262"/>
    </location>
</feature>
<accession>A0ABT7DXF2</accession>
<protein>
    <submittedName>
        <fullName evidence="3">Carbohydrate-binding protein</fullName>
    </submittedName>
</protein>
<dbReference type="InterPro" id="IPR050782">
    <property type="entry name" value="PP1_regulatory_subunit_3"/>
</dbReference>
<reference evidence="3" key="1">
    <citation type="submission" date="2023-03" db="EMBL/GenBank/DDBJ databases">
        <title>Chitinimonas shenzhenensis gen. nov., sp. nov., a novel member of family Burkholderiaceae isolated from activated sludge collected in Shen Zhen, China.</title>
        <authorList>
            <person name="Wang X."/>
        </authorList>
    </citation>
    <scope>NUCLEOTIDE SEQUENCE</scope>
    <source>
        <strain evidence="3">DQS-5</strain>
    </source>
</reference>
<dbReference type="Proteomes" id="UP001172778">
    <property type="component" value="Unassembled WGS sequence"/>
</dbReference>
<dbReference type="RefSeq" id="WP_284101052.1">
    <property type="nucleotide sequence ID" value="NZ_JARRAF010000012.1"/>
</dbReference>
<feature type="domain" description="CBM21" evidence="2">
    <location>
        <begin position="24"/>
        <end position="134"/>
    </location>
</feature>
<feature type="signal peptide" evidence="1">
    <location>
        <begin position="1"/>
        <end position="21"/>
    </location>
</feature>